<dbReference type="RefSeq" id="WP_268047628.1">
    <property type="nucleotide sequence ID" value="NZ_JAPQES010000001.1"/>
</dbReference>
<feature type="transmembrane region" description="Helical" evidence="8">
    <location>
        <begin position="408"/>
        <end position="427"/>
    </location>
</feature>
<reference evidence="10" key="1">
    <citation type="submission" date="2022-12" db="EMBL/GenBank/DDBJ databases">
        <authorList>
            <person name="Wang J."/>
        </authorList>
    </citation>
    <scope>NUCLEOTIDE SEQUENCE</scope>
    <source>
        <strain evidence="10">HY-42-06</strain>
    </source>
</reference>
<dbReference type="EMBL" id="JAPQES010000001">
    <property type="protein sequence ID" value="MCY6369311.1"/>
    <property type="molecule type" value="Genomic_DNA"/>
</dbReference>
<sequence length="543" mass="61765">MKLKKDKLNIWNVLSFIIVMLIILPNIEMFVNVFKEPNENWYHIKQYLLKGYVINSLKLVFVTGFLTVLIGTTLSWIISVYDFPLRKFFKWALILPLAIPPYIAAYTYNGMLSYTGVIQITLRKFNVEVNPKYFDIMSIEGAIFIFTIFLFPYVYMITKSFLEKQSAALIENARVLGRNSLEIFWYVVLPISRGAIIGGVSIVILEILNDYGVVNYFGVQTFSTAIFKTWFGMGDLDSASRLASILIVIVLTLLILEKFLRGRKKYSFTTTKIKPISRIKLKGIKAFAAFLFCFIIFALGFIIPTAQLFSWSLLTYKKILNIKFVQFMFSSVSIALITAALIIVFALIVANYCRLNDSYISKLYSRITVLGYSIPAAVIAIGVIVVFVSLDRKLYWFYEMIGVNSSSLVLSTSIGMLIFAYIIRFLAVGYNSIEASFEKVGNKFSEASRTLGFGITKTFFKVDLPMIKDAVLGGFFLVFIEVLKELPLTLILRPFNFNTLATKAYEYANDEMIHEAAVSSILIIAVSFIAIYFFYKIGDKEEK</sequence>
<evidence type="ECO:0000256" key="6">
    <source>
        <dbReference type="ARBA" id="ARBA00022989"/>
    </source>
</evidence>
<evidence type="ECO:0000256" key="1">
    <source>
        <dbReference type="ARBA" id="ARBA00004429"/>
    </source>
</evidence>
<dbReference type="Proteomes" id="UP001079657">
    <property type="component" value="Unassembled WGS sequence"/>
</dbReference>
<evidence type="ECO:0000256" key="3">
    <source>
        <dbReference type="ARBA" id="ARBA00022475"/>
    </source>
</evidence>
<keyword evidence="11" id="KW-1185">Reference proteome</keyword>
<feature type="transmembrane region" description="Helical" evidence="8">
    <location>
        <begin position="369"/>
        <end position="388"/>
    </location>
</feature>
<comment type="caution">
    <text evidence="10">The sequence shown here is derived from an EMBL/GenBank/DDBJ whole genome shotgun (WGS) entry which is preliminary data.</text>
</comment>
<dbReference type="Pfam" id="PF00528">
    <property type="entry name" value="BPD_transp_1"/>
    <property type="match status" value="2"/>
</dbReference>
<feature type="transmembrane region" description="Helical" evidence="8">
    <location>
        <begin position="141"/>
        <end position="162"/>
    </location>
</feature>
<feature type="transmembrane region" description="Helical" evidence="8">
    <location>
        <begin position="470"/>
        <end position="492"/>
    </location>
</feature>
<evidence type="ECO:0000256" key="7">
    <source>
        <dbReference type="ARBA" id="ARBA00023136"/>
    </source>
</evidence>
<evidence type="ECO:0000256" key="2">
    <source>
        <dbReference type="ARBA" id="ARBA00022448"/>
    </source>
</evidence>
<comment type="subcellular location">
    <subcellularLocation>
        <location evidence="1">Cell inner membrane</location>
        <topology evidence="1">Multi-pass membrane protein</topology>
    </subcellularLocation>
    <subcellularLocation>
        <location evidence="8">Cell membrane</location>
        <topology evidence="8">Multi-pass membrane protein</topology>
    </subcellularLocation>
</comment>
<evidence type="ECO:0000256" key="5">
    <source>
        <dbReference type="ARBA" id="ARBA00022692"/>
    </source>
</evidence>
<feature type="transmembrane region" description="Helical" evidence="8">
    <location>
        <begin position="88"/>
        <end position="108"/>
    </location>
</feature>
<comment type="similarity">
    <text evidence="8">Belongs to the binding-protein-dependent transport system permease family.</text>
</comment>
<dbReference type="InterPro" id="IPR035906">
    <property type="entry name" value="MetI-like_sf"/>
</dbReference>
<dbReference type="InterPro" id="IPR000515">
    <property type="entry name" value="MetI-like"/>
</dbReference>
<accession>A0ABT4CM45</accession>
<gene>
    <name evidence="10" type="ORF">OXH55_01460</name>
</gene>
<dbReference type="PANTHER" id="PTHR43357:SF3">
    <property type="entry name" value="FE(3+)-TRANSPORT SYSTEM PERMEASE PROTEIN FBPB 2"/>
    <property type="match status" value="1"/>
</dbReference>
<evidence type="ECO:0000256" key="4">
    <source>
        <dbReference type="ARBA" id="ARBA00022519"/>
    </source>
</evidence>
<keyword evidence="3" id="KW-1003">Cell membrane</keyword>
<feature type="transmembrane region" description="Helical" evidence="8">
    <location>
        <begin position="183"/>
        <end position="205"/>
    </location>
</feature>
<feature type="transmembrane region" description="Helical" evidence="8">
    <location>
        <begin position="284"/>
        <end position="304"/>
    </location>
</feature>
<keyword evidence="5 8" id="KW-0812">Transmembrane</keyword>
<evidence type="ECO:0000313" key="10">
    <source>
        <dbReference type="EMBL" id="MCY6369311.1"/>
    </source>
</evidence>
<dbReference type="SUPFAM" id="SSF161098">
    <property type="entry name" value="MetI-like"/>
    <property type="match status" value="2"/>
</dbReference>
<dbReference type="CDD" id="cd06261">
    <property type="entry name" value="TM_PBP2"/>
    <property type="match status" value="2"/>
</dbReference>
<keyword evidence="7 8" id="KW-0472">Membrane</keyword>
<keyword evidence="6 8" id="KW-1133">Transmembrane helix</keyword>
<feature type="transmembrane region" description="Helical" evidence="8">
    <location>
        <begin position="512"/>
        <end position="535"/>
    </location>
</feature>
<protein>
    <submittedName>
        <fullName evidence="10">Iron ABC transporter permease</fullName>
    </submittedName>
</protein>
<evidence type="ECO:0000259" key="9">
    <source>
        <dbReference type="PROSITE" id="PS50928"/>
    </source>
</evidence>
<keyword evidence="4" id="KW-0997">Cell inner membrane</keyword>
<evidence type="ECO:0000313" key="11">
    <source>
        <dbReference type="Proteomes" id="UP001079657"/>
    </source>
</evidence>
<feature type="domain" description="ABC transmembrane type-1" evidence="9">
    <location>
        <begin position="53"/>
        <end position="257"/>
    </location>
</feature>
<evidence type="ECO:0000256" key="8">
    <source>
        <dbReference type="RuleBase" id="RU363032"/>
    </source>
</evidence>
<dbReference type="PROSITE" id="PS50928">
    <property type="entry name" value="ABC_TM1"/>
    <property type="match status" value="2"/>
</dbReference>
<name>A0ABT4CM45_9CLOT</name>
<dbReference type="Gene3D" id="1.10.3720.10">
    <property type="entry name" value="MetI-like"/>
    <property type="match status" value="2"/>
</dbReference>
<dbReference type="PANTHER" id="PTHR43357">
    <property type="entry name" value="INNER MEMBRANE ABC TRANSPORTER PERMEASE PROTEIN YDCV"/>
    <property type="match status" value="1"/>
</dbReference>
<feature type="transmembrane region" description="Helical" evidence="8">
    <location>
        <begin position="324"/>
        <end position="349"/>
    </location>
</feature>
<feature type="transmembrane region" description="Helical" evidence="8">
    <location>
        <begin position="59"/>
        <end position="81"/>
    </location>
</feature>
<feature type="transmembrane region" description="Helical" evidence="8">
    <location>
        <begin position="12"/>
        <end position="31"/>
    </location>
</feature>
<proteinExistence type="inferred from homology"/>
<feature type="domain" description="ABC transmembrane type-1" evidence="9">
    <location>
        <begin position="328"/>
        <end position="534"/>
    </location>
</feature>
<feature type="transmembrane region" description="Helical" evidence="8">
    <location>
        <begin position="238"/>
        <end position="256"/>
    </location>
</feature>
<keyword evidence="2 8" id="KW-0813">Transport</keyword>
<organism evidence="10 11">
    <name type="scientific">Clostridium ganghwense</name>
    <dbReference type="NCBI Taxonomy" id="312089"/>
    <lineage>
        <taxon>Bacteria</taxon>
        <taxon>Bacillati</taxon>
        <taxon>Bacillota</taxon>
        <taxon>Clostridia</taxon>
        <taxon>Eubacteriales</taxon>
        <taxon>Clostridiaceae</taxon>
        <taxon>Clostridium</taxon>
    </lineage>
</organism>